<dbReference type="Proteomes" id="UP000191056">
    <property type="component" value="Unassembled WGS sequence"/>
</dbReference>
<dbReference type="STRING" id="225345.CLCHR_42390"/>
<proteinExistence type="predicted"/>
<keyword evidence="2" id="KW-1185">Reference proteome</keyword>
<protein>
    <submittedName>
        <fullName evidence="1">Uncharacterized protein</fullName>
    </submittedName>
</protein>
<name>A0A1V4IE14_9CLOT</name>
<evidence type="ECO:0000313" key="2">
    <source>
        <dbReference type="Proteomes" id="UP000191056"/>
    </source>
</evidence>
<dbReference type="EMBL" id="MZGT01000085">
    <property type="protein sequence ID" value="OPJ57787.1"/>
    <property type="molecule type" value="Genomic_DNA"/>
</dbReference>
<dbReference type="AlphaFoldDB" id="A0A1V4IE14"/>
<comment type="caution">
    <text evidence="1">The sequence shown here is derived from an EMBL/GenBank/DDBJ whole genome shotgun (WGS) entry which is preliminary data.</text>
</comment>
<accession>A0A1V4IE14</accession>
<sequence>MILLAYISENHYNKEDQFIRQIFFGYSRKRRGSSPMEISE</sequence>
<organism evidence="1 2">
    <name type="scientific">Clostridium chromiireducens</name>
    <dbReference type="NCBI Taxonomy" id="225345"/>
    <lineage>
        <taxon>Bacteria</taxon>
        <taxon>Bacillati</taxon>
        <taxon>Bacillota</taxon>
        <taxon>Clostridia</taxon>
        <taxon>Eubacteriales</taxon>
        <taxon>Clostridiaceae</taxon>
        <taxon>Clostridium</taxon>
    </lineage>
</organism>
<reference evidence="1 2" key="1">
    <citation type="submission" date="2017-03" db="EMBL/GenBank/DDBJ databases">
        <title>Genome sequence of Clostridium chromiireducens DSM 23318.</title>
        <authorList>
            <person name="Poehlein A."/>
            <person name="Daniel R."/>
        </authorList>
    </citation>
    <scope>NUCLEOTIDE SEQUENCE [LARGE SCALE GENOMIC DNA]</scope>
    <source>
        <strain evidence="1 2">DSM 23318</strain>
    </source>
</reference>
<gene>
    <name evidence="1" type="ORF">CLCHR_42390</name>
</gene>
<evidence type="ECO:0000313" key="1">
    <source>
        <dbReference type="EMBL" id="OPJ57787.1"/>
    </source>
</evidence>